<proteinExistence type="predicted"/>
<name>A0ABR5SJR4_9BACT</name>
<gene>
    <name evidence="1" type="ORF">ASN18_0754</name>
</gene>
<dbReference type="EMBL" id="LNQR01000029">
    <property type="protein sequence ID" value="KWT91764.1"/>
    <property type="molecule type" value="Genomic_DNA"/>
</dbReference>
<protein>
    <recommendedName>
        <fullName evidence="3">Transposase</fullName>
    </recommendedName>
</protein>
<organism evidence="1 2">
    <name type="scientific">Candidatus Magnetominusculus xianensis</name>
    <dbReference type="NCBI Taxonomy" id="1748249"/>
    <lineage>
        <taxon>Bacteria</taxon>
        <taxon>Pseudomonadati</taxon>
        <taxon>Nitrospirota</taxon>
        <taxon>Nitrospiria</taxon>
        <taxon>Nitrospirales</taxon>
        <taxon>Nitrospiraceae</taxon>
        <taxon>Candidatus Magnetominusculus</taxon>
    </lineage>
</organism>
<evidence type="ECO:0000313" key="2">
    <source>
        <dbReference type="Proteomes" id="UP000060487"/>
    </source>
</evidence>
<sequence length="152" mass="17373">MSGEVHVRFCEGLGVQFPGLLTIREILNRLRELVPEETLRGKYIRQVEVLSQLRNLQENIYKEAEAMALVYDLERDIRFKQGREQGIILGKLEGLLEGIEGMLELKYGSDGLELMGIVRAVDNIDKLEEMKNFIKKAGSLDELKVFCGIRHP</sequence>
<comment type="caution">
    <text evidence="1">The sequence shown here is derived from an EMBL/GenBank/DDBJ whole genome shotgun (WGS) entry which is preliminary data.</text>
</comment>
<dbReference type="Proteomes" id="UP000060487">
    <property type="component" value="Unassembled WGS sequence"/>
</dbReference>
<keyword evidence="2" id="KW-1185">Reference proteome</keyword>
<evidence type="ECO:0000313" key="1">
    <source>
        <dbReference type="EMBL" id="KWT91764.1"/>
    </source>
</evidence>
<reference evidence="1 2" key="1">
    <citation type="submission" date="2015-11" db="EMBL/GenBank/DDBJ databases">
        <authorList>
            <person name="Lin W."/>
        </authorList>
    </citation>
    <scope>NUCLEOTIDE SEQUENCE [LARGE SCALE GENOMIC DNA]</scope>
    <source>
        <strain evidence="1 2">HCH-1</strain>
    </source>
</reference>
<accession>A0ABR5SJR4</accession>
<evidence type="ECO:0008006" key="3">
    <source>
        <dbReference type="Google" id="ProtNLM"/>
    </source>
</evidence>